<keyword evidence="1 2" id="KW-0443">Lipid metabolism</keyword>
<evidence type="ECO:0000313" key="4">
    <source>
        <dbReference type="EMBL" id="NHC12665.1"/>
    </source>
</evidence>
<keyword evidence="5" id="KW-1185">Reference proteome</keyword>
<organism evidence="4 5">
    <name type="scientific">Motilibacter deserti</name>
    <dbReference type="NCBI Taxonomy" id="2714956"/>
    <lineage>
        <taxon>Bacteria</taxon>
        <taxon>Bacillati</taxon>
        <taxon>Actinomycetota</taxon>
        <taxon>Actinomycetes</taxon>
        <taxon>Motilibacterales</taxon>
        <taxon>Motilibacteraceae</taxon>
        <taxon>Motilibacter</taxon>
    </lineage>
</organism>
<feature type="active site" description="Proton acceptor" evidence="2">
    <location>
        <position position="158"/>
    </location>
</feature>
<protein>
    <recommendedName>
        <fullName evidence="3">PNPLA domain-containing protein</fullName>
    </recommendedName>
</protein>
<dbReference type="InterPro" id="IPR016035">
    <property type="entry name" value="Acyl_Trfase/lysoPLipase"/>
</dbReference>
<dbReference type="InterPro" id="IPR002641">
    <property type="entry name" value="PNPLA_dom"/>
</dbReference>
<dbReference type="Gene3D" id="3.40.1090.10">
    <property type="entry name" value="Cytosolic phospholipase A2 catalytic domain"/>
    <property type="match status" value="1"/>
</dbReference>
<feature type="short sequence motif" description="DGA/G" evidence="2">
    <location>
        <begin position="158"/>
        <end position="160"/>
    </location>
</feature>
<proteinExistence type="predicted"/>
<feature type="active site" description="Nucleophile" evidence="2">
    <location>
        <position position="51"/>
    </location>
</feature>
<keyword evidence="2" id="KW-0378">Hydrolase</keyword>
<accession>A0ABX0GSJ2</accession>
<feature type="short sequence motif" description="GXSXG" evidence="2">
    <location>
        <begin position="49"/>
        <end position="53"/>
    </location>
</feature>
<gene>
    <name evidence="4" type="ORF">G9H71_02570</name>
</gene>
<evidence type="ECO:0000256" key="2">
    <source>
        <dbReference type="PROSITE-ProRule" id="PRU01161"/>
    </source>
</evidence>
<comment type="caution">
    <text evidence="2">Lacks conserved residue(s) required for the propagation of feature annotation.</text>
</comment>
<keyword evidence="2" id="KW-0442">Lipid degradation</keyword>
<dbReference type="SUPFAM" id="SSF52151">
    <property type="entry name" value="FabD/lysophospholipase-like"/>
    <property type="match status" value="1"/>
</dbReference>
<feature type="domain" description="PNPLA" evidence="3">
    <location>
        <begin position="16"/>
        <end position="171"/>
    </location>
</feature>
<evidence type="ECO:0000259" key="3">
    <source>
        <dbReference type="PROSITE" id="PS51635"/>
    </source>
</evidence>
<name>A0ABX0GSJ2_9ACTN</name>
<evidence type="ECO:0000256" key="1">
    <source>
        <dbReference type="ARBA" id="ARBA00023098"/>
    </source>
</evidence>
<evidence type="ECO:0000313" key="5">
    <source>
        <dbReference type="Proteomes" id="UP000800981"/>
    </source>
</evidence>
<dbReference type="Proteomes" id="UP000800981">
    <property type="component" value="Unassembled WGS sequence"/>
</dbReference>
<dbReference type="PROSITE" id="PS51635">
    <property type="entry name" value="PNPLA"/>
    <property type="match status" value="1"/>
</dbReference>
<dbReference type="EMBL" id="JAANNP010000001">
    <property type="protein sequence ID" value="NHC12665.1"/>
    <property type="molecule type" value="Genomic_DNA"/>
</dbReference>
<sequence>MHARIAGRTDHHRLALAVPGGAMRGIVTAGMLLALRDAGALRVFDSVYGVSSGAINVVRVATGGAWDDLKGYLDFARRPFSTSSLISLVEGLRFTDESLAVLPYSLNVVVTDVDGILPVWWDTRGRHATDVRQLLCASCWLPILAPHPFEYANKRYADGALLLTHPAEAAQADGATHVLALLSGAEVPARPHVLSFGRRVLARGLDLWAPELGSAYLRSRGSFQHNTGTATESGAAPHIDFLSPTSDGIRVTYWTRDPAALLAGAEAGYSAVTSMLKARPEGAK</sequence>
<comment type="caution">
    <text evidence="4">The sequence shown here is derived from an EMBL/GenBank/DDBJ whole genome shotgun (WGS) entry which is preliminary data.</text>
</comment>
<reference evidence="4 5" key="1">
    <citation type="submission" date="2020-03" db="EMBL/GenBank/DDBJ databases">
        <title>Two novel Motilibacter sp.</title>
        <authorList>
            <person name="Liu S."/>
        </authorList>
    </citation>
    <scope>NUCLEOTIDE SEQUENCE [LARGE SCALE GENOMIC DNA]</scope>
    <source>
        <strain evidence="4 5">E257</strain>
    </source>
</reference>
<dbReference type="Pfam" id="PF01734">
    <property type="entry name" value="Patatin"/>
    <property type="match status" value="1"/>
</dbReference>